<dbReference type="EMBL" id="QFPJ01000007">
    <property type="protein sequence ID" value="PZQ23385.1"/>
    <property type="molecule type" value="Genomic_DNA"/>
</dbReference>
<comment type="caution">
    <text evidence="1">The sequence shown here is derived from an EMBL/GenBank/DDBJ whole genome shotgun (WGS) entry which is preliminary data.</text>
</comment>
<reference evidence="1 2" key="1">
    <citation type="submission" date="2017-08" db="EMBL/GenBank/DDBJ databases">
        <title>Infants hospitalized years apart are colonized by the same room-sourced microbial strains.</title>
        <authorList>
            <person name="Brooks B."/>
            <person name="Olm M.R."/>
            <person name="Firek B.A."/>
            <person name="Baker R."/>
            <person name="Thomas B.C."/>
            <person name="Morowitz M.J."/>
            <person name="Banfield J.F."/>
        </authorList>
    </citation>
    <scope>NUCLEOTIDE SEQUENCE [LARGE SCALE GENOMIC DNA]</scope>
    <source>
        <strain evidence="1">S2_005_003_R2_47</strain>
    </source>
</reference>
<dbReference type="InterPro" id="IPR021955">
    <property type="entry name" value="DUF3572"/>
</dbReference>
<proteinExistence type="predicted"/>
<name>A0A2W5L9V9_SPHMC</name>
<gene>
    <name evidence="1" type="ORF">DI569_04630</name>
</gene>
<dbReference type="AlphaFoldDB" id="A0A2W5L9V9"/>
<protein>
    <submittedName>
        <fullName evidence="1">DUF3572 domain-containing protein</fullName>
    </submittedName>
</protein>
<dbReference type="Pfam" id="PF12096">
    <property type="entry name" value="DUF3572"/>
    <property type="match status" value="1"/>
</dbReference>
<sequence length="96" mass="9916">MRGFSGLNEGDEALALRGLGWILADEPRAERLLGTTGLSPDGLRASLNERATLAAILSFLTAHEPDLVACADALDTGPADIAAAARRMAGQEGQDA</sequence>
<dbReference type="Proteomes" id="UP000248597">
    <property type="component" value="Unassembled WGS sequence"/>
</dbReference>
<evidence type="ECO:0000313" key="1">
    <source>
        <dbReference type="EMBL" id="PZQ23385.1"/>
    </source>
</evidence>
<evidence type="ECO:0000313" key="2">
    <source>
        <dbReference type="Proteomes" id="UP000248597"/>
    </source>
</evidence>
<organism evidence="1 2">
    <name type="scientific">Sphingopyxis macrogoltabida</name>
    <name type="common">Sphingomonas macrogoltabidus</name>
    <dbReference type="NCBI Taxonomy" id="33050"/>
    <lineage>
        <taxon>Bacteria</taxon>
        <taxon>Pseudomonadati</taxon>
        <taxon>Pseudomonadota</taxon>
        <taxon>Alphaproteobacteria</taxon>
        <taxon>Sphingomonadales</taxon>
        <taxon>Sphingomonadaceae</taxon>
        <taxon>Sphingopyxis</taxon>
    </lineage>
</organism>
<accession>A0A2W5L9V9</accession>